<evidence type="ECO:0000313" key="6">
    <source>
        <dbReference type="EMBL" id="ALU11708.1"/>
    </source>
</evidence>
<keyword evidence="7" id="KW-1185">Reference proteome</keyword>
<organism evidence="6 7">
    <name type="scientific">Ignicoccus islandicus DSM 13165</name>
    <dbReference type="NCBI Taxonomy" id="940295"/>
    <lineage>
        <taxon>Archaea</taxon>
        <taxon>Thermoproteota</taxon>
        <taxon>Thermoprotei</taxon>
        <taxon>Desulfurococcales</taxon>
        <taxon>Desulfurococcaceae</taxon>
        <taxon>Ignicoccus</taxon>
    </lineage>
</organism>
<gene>
    <name evidence="6" type="ORF">EYM_03955</name>
</gene>
<dbReference type="PROSITE" id="PS50893">
    <property type="entry name" value="ABC_TRANSPORTER_2"/>
    <property type="match status" value="1"/>
</dbReference>
<protein>
    <submittedName>
        <fullName evidence="6">ABC transporter ATP-binding protein</fullName>
    </submittedName>
</protein>
<evidence type="ECO:0000256" key="4">
    <source>
        <dbReference type="SAM" id="Phobius"/>
    </source>
</evidence>
<evidence type="ECO:0000259" key="5">
    <source>
        <dbReference type="PROSITE" id="PS50893"/>
    </source>
</evidence>
<reference evidence="6 7" key="1">
    <citation type="submission" date="2013-11" db="EMBL/GenBank/DDBJ databases">
        <title>Comparative genomics of Ignicoccus.</title>
        <authorList>
            <person name="Podar M."/>
        </authorList>
    </citation>
    <scope>NUCLEOTIDE SEQUENCE [LARGE SCALE GENOMIC DNA]</scope>
    <source>
        <strain evidence="6 7">DSM 13165</strain>
    </source>
</reference>
<evidence type="ECO:0000256" key="2">
    <source>
        <dbReference type="ARBA" id="ARBA00022741"/>
    </source>
</evidence>
<dbReference type="KEGG" id="iis:EYM_03955"/>
<dbReference type="InterPro" id="IPR017911">
    <property type="entry name" value="MacB-like_ATP-bd"/>
</dbReference>
<dbReference type="InterPro" id="IPR027417">
    <property type="entry name" value="P-loop_NTPase"/>
</dbReference>
<dbReference type="OrthoDB" id="44250at2157"/>
<dbReference type="CDD" id="cd03255">
    <property type="entry name" value="ABC_MJ0796_LolCDE_FtsE"/>
    <property type="match status" value="1"/>
</dbReference>
<proteinExistence type="predicted"/>
<evidence type="ECO:0000256" key="3">
    <source>
        <dbReference type="ARBA" id="ARBA00022840"/>
    </source>
</evidence>
<keyword evidence="4" id="KW-1133">Transmembrane helix</keyword>
<dbReference type="SMART" id="SM00382">
    <property type="entry name" value="AAA"/>
    <property type="match status" value="1"/>
</dbReference>
<keyword evidence="4" id="KW-0472">Membrane</keyword>
<feature type="domain" description="ABC transporter" evidence="5">
    <location>
        <begin position="5"/>
        <end position="223"/>
    </location>
</feature>
<accession>A0A0U3G063</accession>
<dbReference type="SUPFAM" id="SSF52540">
    <property type="entry name" value="P-loop containing nucleoside triphosphate hydrolases"/>
    <property type="match status" value="1"/>
</dbReference>
<dbReference type="InterPro" id="IPR003439">
    <property type="entry name" value="ABC_transporter-like_ATP-bd"/>
</dbReference>
<dbReference type="RefSeq" id="WP_168050191.1">
    <property type="nucleotide sequence ID" value="NZ_CP006867.1"/>
</dbReference>
<sequence length="223" mass="24814">MASCIRTVNITKSYVINGKKVKVLKETNLEVECGQLVSIVGPSGAGKSTLLNILSTIDSPSKGRVEHLGVTVYPRGEDWRAKWRRDHVGVVLQFIFLVPTLTAYENVLLALELSKKFKDRVRRALKILETVGLIDKADRYPSELSGGEQQRVALARAIANDPEIIIADEPLSNLDRQNRIMLSKLLRKLADEGKAVVVTTHEDELVRVSDIVCEMKRGELNCP</sequence>
<keyword evidence="3 6" id="KW-0067">ATP-binding</keyword>
<dbReference type="GO" id="GO:0005886">
    <property type="term" value="C:plasma membrane"/>
    <property type="evidence" value="ECO:0007669"/>
    <property type="project" value="TreeGrafter"/>
</dbReference>
<dbReference type="Gene3D" id="3.40.50.300">
    <property type="entry name" value="P-loop containing nucleotide triphosphate hydrolases"/>
    <property type="match status" value="1"/>
</dbReference>
<keyword evidence="1" id="KW-0813">Transport</keyword>
<dbReference type="InterPro" id="IPR015854">
    <property type="entry name" value="ABC_transpr_LolD-like"/>
</dbReference>
<dbReference type="InterPro" id="IPR017871">
    <property type="entry name" value="ABC_transporter-like_CS"/>
</dbReference>
<feature type="transmembrane region" description="Helical" evidence="4">
    <location>
        <begin position="90"/>
        <end position="113"/>
    </location>
</feature>
<name>A0A0U3G063_9CREN</name>
<dbReference type="PROSITE" id="PS00211">
    <property type="entry name" value="ABC_TRANSPORTER_1"/>
    <property type="match status" value="1"/>
</dbReference>
<dbReference type="Pfam" id="PF00005">
    <property type="entry name" value="ABC_tran"/>
    <property type="match status" value="1"/>
</dbReference>
<dbReference type="GO" id="GO:0005524">
    <property type="term" value="F:ATP binding"/>
    <property type="evidence" value="ECO:0007669"/>
    <property type="project" value="UniProtKB-KW"/>
</dbReference>
<dbReference type="AlphaFoldDB" id="A0A0U3G063"/>
<dbReference type="GeneID" id="30680185"/>
<dbReference type="PANTHER" id="PTHR24220:SF86">
    <property type="entry name" value="ABC TRANSPORTER ABCH.1"/>
    <property type="match status" value="1"/>
</dbReference>
<dbReference type="InterPro" id="IPR003593">
    <property type="entry name" value="AAA+_ATPase"/>
</dbReference>
<keyword evidence="4" id="KW-0812">Transmembrane</keyword>
<keyword evidence="2" id="KW-0547">Nucleotide-binding</keyword>
<dbReference type="Proteomes" id="UP000060778">
    <property type="component" value="Chromosome"/>
</dbReference>
<evidence type="ECO:0000256" key="1">
    <source>
        <dbReference type="ARBA" id="ARBA00022448"/>
    </source>
</evidence>
<dbReference type="PANTHER" id="PTHR24220">
    <property type="entry name" value="IMPORT ATP-BINDING PROTEIN"/>
    <property type="match status" value="1"/>
</dbReference>
<dbReference type="STRING" id="940295.EYM_03955"/>
<dbReference type="GO" id="GO:0016887">
    <property type="term" value="F:ATP hydrolysis activity"/>
    <property type="evidence" value="ECO:0007669"/>
    <property type="project" value="InterPro"/>
</dbReference>
<dbReference type="EMBL" id="CP006867">
    <property type="protein sequence ID" value="ALU11708.1"/>
    <property type="molecule type" value="Genomic_DNA"/>
</dbReference>
<dbReference type="GO" id="GO:0022857">
    <property type="term" value="F:transmembrane transporter activity"/>
    <property type="evidence" value="ECO:0007669"/>
    <property type="project" value="TreeGrafter"/>
</dbReference>
<evidence type="ECO:0000313" key="7">
    <source>
        <dbReference type="Proteomes" id="UP000060778"/>
    </source>
</evidence>